<keyword evidence="9" id="KW-0969">Cilium</keyword>
<dbReference type="AlphaFoldDB" id="A0A9D1FIN8"/>
<keyword evidence="9" id="KW-0966">Cell projection</keyword>
<dbReference type="InterPro" id="IPR001172">
    <property type="entry name" value="FliN_T3SS_HrcQb"/>
</dbReference>
<dbReference type="Gene3D" id="2.30.330.10">
    <property type="entry name" value="SpoA-like"/>
    <property type="match status" value="1"/>
</dbReference>
<proteinExistence type="inferred from homology"/>
<comment type="caution">
    <text evidence="9">The sequence shown here is derived from an EMBL/GenBank/DDBJ whole genome shotgun (WGS) entry which is preliminary data.</text>
</comment>
<keyword evidence="4" id="KW-0145">Chemotaxis</keyword>
<evidence type="ECO:0000256" key="7">
    <source>
        <dbReference type="SAM" id="MobiDB-lite"/>
    </source>
</evidence>
<keyword evidence="6" id="KW-0472">Membrane</keyword>
<dbReference type="PRINTS" id="PR00956">
    <property type="entry name" value="FLGMOTORFLIN"/>
</dbReference>
<dbReference type="SUPFAM" id="SSF101801">
    <property type="entry name" value="Surface presentation of antigens (SPOA)"/>
    <property type="match status" value="1"/>
</dbReference>
<keyword evidence="3" id="KW-1003">Cell membrane</keyword>
<dbReference type="Proteomes" id="UP000886865">
    <property type="component" value="Unassembled WGS sequence"/>
</dbReference>
<dbReference type="NCBIfam" id="TIGR02480">
    <property type="entry name" value="fliN"/>
    <property type="match status" value="1"/>
</dbReference>
<dbReference type="GO" id="GO:0071973">
    <property type="term" value="P:bacterial-type flagellum-dependent cell motility"/>
    <property type="evidence" value="ECO:0007669"/>
    <property type="project" value="InterPro"/>
</dbReference>
<organism evidence="9 10">
    <name type="scientific">Candidatus Galligastranaerophilus intestinavium</name>
    <dbReference type="NCBI Taxonomy" id="2840836"/>
    <lineage>
        <taxon>Bacteria</taxon>
        <taxon>Candidatus Galligastranaerophilus</taxon>
    </lineage>
</organism>
<dbReference type="EMBL" id="DVJQ01000046">
    <property type="protein sequence ID" value="HIS74434.1"/>
    <property type="molecule type" value="Genomic_DNA"/>
</dbReference>
<evidence type="ECO:0000256" key="5">
    <source>
        <dbReference type="ARBA" id="ARBA00022779"/>
    </source>
</evidence>
<dbReference type="Pfam" id="PF01052">
    <property type="entry name" value="FliMN_C"/>
    <property type="match status" value="1"/>
</dbReference>
<accession>A0A9D1FIN8</accession>
<reference evidence="9" key="2">
    <citation type="journal article" date="2021" name="PeerJ">
        <title>Extensive microbial diversity within the chicken gut microbiome revealed by metagenomics and culture.</title>
        <authorList>
            <person name="Gilroy R."/>
            <person name="Ravi A."/>
            <person name="Getino M."/>
            <person name="Pursley I."/>
            <person name="Horton D.L."/>
            <person name="Alikhan N.F."/>
            <person name="Baker D."/>
            <person name="Gharbi K."/>
            <person name="Hall N."/>
            <person name="Watson M."/>
            <person name="Adriaenssens E.M."/>
            <person name="Foster-Nyarko E."/>
            <person name="Jarju S."/>
            <person name="Secka A."/>
            <person name="Antonio M."/>
            <person name="Oren A."/>
            <person name="Chaudhuri R.R."/>
            <person name="La Ragione R."/>
            <person name="Hildebrand F."/>
            <person name="Pallen M.J."/>
        </authorList>
    </citation>
    <scope>NUCLEOTIDE SEQUENCE</scope>
    <source>
        <strain evidence="9">CHK152-2871</strain>
    </source>
</reference>
<feature type="domain" description="Flagellar motor switch protein FliN-like C-terminal" evidence="8">
    <location>
        <begin position="36"/>
        <end position="105"/>
    </location>
</feature>
<dbReference type="GO" id="GO:0009425">
    <property type="term" value="C:bacterial-type flagellum basal body"/>
    <property type="evidence" value="ECO:0007669"/>
    <property type="project" value="InterPro"/>
</dbReference>
<keyword evidence="5" id="KW-0283">Flagellar rotation</keyword>
<evidence type="ECO:0000256" key="2">
    <source>
        <dbReference type="ARBA" id="ARBA00009226"/>
    </source>
</evidence>
<feature type="region of interest" description="Disordered" evidence="7">
    <location>
        <begin position="1"/>
        <end position="29"/>
    </location>
</feature>
<sequence>MSDKEPKDLDLSKFENVERPVETKQDETSSNTLGLLMDVELELSAILGSCDMSVKKILELTKGSIIELENKTAEPIDLLVNGKLIGKGEVVIIEDNFGLRITDTIEEGKKIHE</sequence>
<evidence type="ECO:0000256" key="4">
    <source>
        <dbReference type="ARBA" id="ARBA00022500"/>
    </source>
</evidence>
<feature type="compositionally biased region" description="Basic and acidic residues" evidence="7">
    <location>
        <begin position="1"/>
        <end position="27"/>
    </location>
</feature>
<evidence type="ECO:0000259" key="8">
    <source>
        <dbReference type="Pfam" id="PF01052"/>
    </source>
</evidence>
<dbReference type="GO" id="GO:0006935">
    <property type="term" value="P:chemotaxis"/>
    <property type="evidence" value="ECO:0007669"/>
    <property type="project" value="UniProtKB-KW"/>
</dbReference>
<evidence type="ECO:0000256" key="3">
    <source>
        <dbReference type="ARBA" id="ARBA00022475"/>
    </source>
</evidence>
<evidence type="ECO:0000256" key="6">
    <source>
        <dbReference type="ARBA" id="ARBA00023136"/>
    </source>
</evidence>
<comment type="subcellular location">
    <subcellularLocation>
        <location evidence="1">Cell membrane</location>
        <topology evidence="1">Peripheral membrane protein</topology>
        <orientation evidence="1">Cytoplasmic side</orientation>
    </subcellularLocation>
</comment>
<dbReference type="InterPro" id="IPR051469">
    <property type="entry name" value="FliN/MopA/SpaO"/>
</dbReference>
<dbReference type="GO" id="GO:0005886">
    <property type="term" value="C:plasma membrane"/>
    <property type="evidence" value="ECO:0007669"/>
    <property type="project" value="UniProtKB-SubCell"/>
</dbReference>
<evidence type="ECO:0000256" key="1">
    <source>
        <dbReference type="ARBA" id="ARBA00004413"/>
    </source>
</evidence>
<evidence type="ECO:0000313" key="9">
    <source>
        <dbReference type="EMBL" id="HIS74434.1"/>
    </source>
</evidence>
<dbReference type="PANTHER" id="PTHR43484:SF1">
    <property type="entry name" value="FLAGELLAR MOTOR SWITCH PROTEIN FLIN"/>
    <property type="match status" value="1"/>
</dbReference>
<dbReference type="InterPro" id="IPR012826">
    <property type="entry name" value="FliN"/>
</dbReference>
<reference evidence="9" key="1">
    <citation type="submission" date="2020-10" db="EMBL/GenBank/DDBJ databases">
        <authorList>
            <person name="Gilroy R."/>
        </authorList>
    </citation>
    <scope>NUCLEOTIDE SEQUENCE</scope>
    <source>
        <strain evidence="9">CHK152-2871</strain>
    </source>
</reference>
<gene>
    <name evidence="9" type="primary">fliN</name>
    <name evidence="9" type="ORF">IAA86_05400</name>
</gene>
<evidence type="ECO:0000313" key="10">
    <source>
        <dbReference type="Proteomes" id="UP000886865"/>
    </source>
</evidence>
<name>A0A9D1FIN8_9BACT</name>
<dbReference type="InterPro" id="IPR036429">
    <property type="entry name" value="SpoA-like_sf"/>
</dbReference>
<dbReference type="InterPro" id="IPR001543">
    <property type="entry name" value="FliN-like_C"/>
</dbReference>
<comment type="similarity">
    <text evidence="2">Belongs to the FliN/MopA/SpaO family.</text>
</comment>
<dbReference type="PANTHER" id="PTHR43484">
    <property type="match status" value="1"/>
</dbReference>
<keyword evidence="9" id="KW-0282">Flagellum</keyword>
<protein>
    <submittedName>
        <fullName evidence="9">Flagellar motor switch protein FliN</fullName>
    </submittedName>
</protein>
<dbReference type="GO" id="GO:0003774">
    <property type="term" value="F:cytoskeletal motor activity"/>
    <property type="evidence" value="ECO:0007669"/>
    <property type="project" value="InterPro"/>
</dbReference>